<evidence type="ECO:0000256" key="3">
    <source>
        <dbReference type="ARBA" id="ARBA00022723"/>
    </source>
</evidence>
<evidence type="ECO:0000313" key="5">
    <source>
        <dbReference type="Proteomes" id="UP001333818"/>
    </source>
</evidence>
<dbReference type="InterPro" id="IPR002495">
    <property type="entry name" value="Glyco_trans_8"/>
</dbReference>
<dbReference type="Gene3D" id="3.90.550.10">
    <property type="entry name" value="Spore Coat Polysaccharide Biosynthesis Protein SpsA, Chain A"/>
    <property type="match status" value="1"/>
</dbReference>
<name>A0AAW9PX06_9CYAN</name>
<dbReference type="EC" id="2.-.-.-" evidence="4"/>
<dbReference type="RefSeq" id="WP_330482833.1">
    <property type="nucleotide sequence ID" value="NZ_JAZBJZ010000018.1"/>
</dbReference>
<organism evidence="4 5">
    <name type="scientific">Tumidithrix elongata BACA0141</name>
    <dbReference type="NCBI Taxonomy" id="2716417"/>
    <lineage>
        <taxon>Bacteria</taxon>
        <taxon>Bacillati</taxon>
        <taxon>Cyanobacteriota</taxon>
        <taxon>Cyanophyceae</taxon>
        <taxon>Pseudanabaenales</taxon>
        <taxon>Pseudanabaenaceae</taxon>
        <taxon>Tumidithrix</taxon>
        <taxon>Tumidithrix elongata</taxon>
    </lineage>
</organism>
<keyword evidence="1" id="KW-0328">Glycosyltransferase</keyword>
<accession>A0AAW9PX06</accession>
<reference evidence="4" key="1">
    <citation type="submission" date="2024-01" db="EMBL/GenBank/DDBJ databases">
        <title>Bank of Algae and Cyanobacteria of the Azores (BACA) strain genomes.</title>
        <authorList>
            <person name="Luz R."/>
            <person name="Cordeiro R."/>
            <person name="Fonseca A."/>
            <person name="Goncalves V."/>
        </authorList>
    </citation>
    <scope>NUCLEOTIDE SEQUENCE</scope>
    <source>
        <strain evidence="4">BACA0141</strain>
    </source>
</reference>
<protein>
    <submittedName>
        <fullName evidence="4">Glycosyltransferase family 8 protein</fullName>
        <ecNumber evidence="4">2.-.-.-</ecNumber>
    </submittedName>
</protein>
<sequence>MKDSNLINREFESSSSESKSEPIIVVCASDNNYVMPLAVTIHSAIENLEESRKILLFVIDGDIKELNKRRFLKSIHQERCEVRWIPKPDDIINESVIPSSITSGVPELAHITIATWYRILIAELLPKQIEKAIYLDCDLVITKDLGKLWSIDIEDNYLLAVARLECYEHRTVPYFLKNWKELGFSEDDKYFNAGVLVFNLKKWRSDKMSGKVLDYVKTKREYIRWSDQDVLNAVVAGRWGELDPKWNCMNAPYMKQEEVDNAFILHFATPPKPWIAYEDFPAKEAFYKYLKLTSWSGYRQSVPQRIWRKLKRKIGEFVAI</sequence>
<keyword evidence="5" id="KW-1185">Reference proteome</keyword>
<dbReference type="AlphaFoldDB" id="A0AAW9PX06"/>
<dbReference type="Pfam" id="PF01501">
    <property type="entry name" value="Glyco_transf_8"/>
    <property type="match status" value="1"/>
</dbReference>
<dbReference type="CDD" id="cd04194">
    <property type="entry name" value="GT8_A4GalT_like"/>
    <property type="match status" value="1"/>
</dbReference>
<dbReference type="SUPFAM" id="SSF53448">
    <property type="entry name" value="Nucleotide-diphospho-sugar transferases"/>
    <property type="match status" value="1"/>
</dbReference>
<evidence type="ECO:0000256" key="1">
    <source>
        <dbReference type="ARBA" id="ARBA00022676"/>
    </source>
</evidence>
<evidence type="ECO:0000313" key="4">
    <source>
        <dbReference type="EMBL" id="MEE3716404.1"/>
    </source>
</evidence>
<keyword evidence="3" id="KW-0479">Metal-binding</keyword>
<dbReference type="PANTHER" id="PTHR13778">
    <property type="entry name" value="GLYCOSYLTRANSFERASE 8 DOMAIN-CONTAINING PROTEIN"/>
    <property type="match status" value="1"/>
</dbReference>
<dbReference type="EMBL" id="JAZBJZ010000018">
    <property type="protein sequence ID" value="MEE3716404.1"/>
    <property type="molecule type" value="Genomic_DNA"/>
</dbReference>
<evidence type="ECO:0000256" key="2">
    <source>
        <dbReference type="ARBA" id="ARBA00022679"/>
    </source>
</evidence>
<dbReference type="InterPro" id="IPR029044">
    <property type="entry name" value="Nucleotide-diphossugar_trans"/>
</dbReference>
<proteinExistence type="predicted"/>
<gene>
    <name evidence="4" type="ORF">V2H45_06580</name>
</gene>
<dbReference type="InterPro" id="IPR050748">
    <property type="entry name" value="Glycosyltrans_8_dom-fam"/>
</dbReference>
<keyword evidence="2 4" id="KW-0808">Transferase</keyword>
<dbReference type="PANTHER" id="PTHR13778:SF47">
    <property type="entry name" value="LIPOPOLYSACCHARIDE 1,3-GALACTOSYLTRANSFERASE"/>
    <property type="match status" value="1"/>
</dbReference>
<comment type="caution">
    <text evidence="4">The sequence shown here is derived from an EMBL/GenBank/DDBJ whole genome shotgun (WGS) entry which is preliminary data.</text>
</comment>
<dbReference type="GO" id="GO:0046872">
    <property type="term" value="F:metal ion binding"/>
    <property type="evidence" value="ECO:0007669"/>
    <property type="project" value="UniProtKB-KW"/>
</dbReference>
<dbReference type="GO" id="GO:0016757">
    <property type="term" value="F:glycosyltransferase activity"/>
    <property type="evidence" value="ECO:0007669"/>
    <property type="project" value="UniProtKB-KW"/>
</dbReference>
<dbReference type="Proteomes" id="UP001333818">
    <property type="component" value="Unassembled WGS sequence"/>
</dbReference>